<protein>
    <submittedName>
        <fullName evidence="2">Carboxymuconolactone decarboxylase family protein</fullName>
    </submittedName>
</protein>
<accession>A0ABW7UWD4</accession>
<evidence type="ECO:0000313" key="3">
    <source>
        <dbReference type="Proteomes" id="UP001611548"/>
    </source>
</evidence>
<dbReference type="PANTHER" id="PTHR33570">
    <property type="entry name" value="4-CARBOXYMUCONOLACTONE DECARBOXYLASE FAMILY PROTEIN"/>
    <property type="match status" value="1"/>
</dbReference>
<organism evidence="2 3">
    <name type="scientific">Streptomyces pathocidini</name>
    <dbReference type="NCBI Taxonomy" id="1650571"/>
    <lineage>
        <taxon>Bacteria</taxon>
        <taxon>Bacillati</taxon>
        <taxon>Actinomycetota</taxon>
        <taxon>Actinomycetes</taxon>
        <taxon>Kitasatosporales</taxon>
        <taxon>Streptomycetaceae</taxon>
        <taxon>Streptomyces</taxon>
    </lineage>
</organism>
<name>A0ABW7UWD4_9ACTN</name>
<dbReference type="Gene3D" id="1.20.1290.10">
    <property type="entry name" value="AhpD-like"/>
    <property type="match status" value="1"/>
</dbReference>
<gene>
    <name evidence="2" type="ORF">ACH429_19250</name>
</gene>
<dbReference type="InterPro" id="IPR052512">
    <property type="entry name" value="4CMD/NDH-1_regulator"/>
</dbReference>
<dbReference type="Pfam" id="PF02627">
    <property type="entry name" value="CMD"/>
    <property type="match status" value="1"/>
</dbReference>
<dbReference type="SUPFAM" id="SSF69118">
    <property type="entry name" value="AhpD-like"/>
    <property type="match status" value="1"/>
</dbReference>
<dbReference type="RefSeq" id="WP_055470674.1">
    <property type="nucleotide sequence ID" value="NZ_JBIRWE010000008.1"/>
</dbReference>
<dbReference type="InterPro" id="IPR003779">
    <property type="entry name" value="CMD-like"/>
</dbReference>
<dbReference type="EMBL" id="JBIRWE010000008">
    <property type="protein sequence ID" value="MFI1966211.1"/>
    <property type="molecule type" value="Genomic_DNA"/>
</dbReference>
<evidence type="ECO:0000259" key="1">
    <source>
        <dbReference type="Pfam" id="PF02627"/>
    </source>
</evidence>
<keyword evidence="3" id="KW-1185">Reference proteome</keyword>
<reference evidence="2 3" key="1">
    <citation type="submission" date="2024-10" db="EMBL/GenBank/DDBJ databases">
        <title>The Natural Products Discovery Center: Release of the First 8490 Sequenced Strains for Exploring Actinobacteria Biosynthetic Diversity.</title>
        <authorList>
            <person name="Kalkreuter E."/>
            <person name="Kautsar S.A."/>
            <person name="Yang D."/>
            <person name="Bader C.D."/>
            <person name="Teijaro C.N."/>
            <person name="Fluegel L."/>
            <person name="Davis C.M."/>
            <person name="Simpson J.R."/>
            <person name="Lauterbach L."/>
            <person name="Steele A.D."/>
            <person name="Gui C."/>
            <person name="Meng S."/>
            <person name="Li G."/>
            <person name="Viehrig K."/>
            <person name="Ye F."/>
            <person name="Su P."/>
            <person name="Kiefer A.F."/>
            <person name="Nichols A."/>
            <person name="Cepeda A.J."/>
            <person name="Yan W."/>
            <person name="Fan B."/>
            <person name="Jiang Y."/>
            <person name="Adhikari A."/>
            <person name="Zheng C.-J."/>
            <person name="Schuster L."/>
            <person name="Cowan T.M."/>
            <person name="Smanski M.J."/>
            <person name="Chevrette M.G."/>
            <person name="De Carvalho L.P.S."/>
            <person name="Shen B."/>
        </authorList>
    </citation>
    <scope>NUCLEOTIDE SEQUENCE [LARGE SCALE GENOMIC DNA]</scope>
    <source>
        <strain evidence="2 3">NPDC020327</strain>
    </source>
</reference>
<evidence type="ECO:0000313" key="2">
    <source>
        <dbReference type="EMBL" id="MFI1966211.1"/>
    </source>
</evidence>
<dbReference type="Proteomes" id="UP001611548">
    <property type="component" value="Unassembled WGS sequence"/>
</dbReference>
<dbReference type="PANTHER" id="PTHR33570:SF2">
    <property type="entry name" value="CARBOXYMUCONOLACTONE DECARBOXYLASE-LIKE DOMAIN-CONTAINING PROTEIN"/>
    <property type="match status" value="1"/>
</dbReference>
<proteinExistence type="predicted"/>
<sequence>MSKSLRHQTGDKIRRDVLGDTYVNTMLRDWPEAEPLLDLITEYSWGFVWDREGLDRRTRSLLLVALLTGLNRPAELKLHIGGALRNGVTPQELAEVALQCAVYAGAPAGIDTMKLVRQGVAEFERGEQSS</sequence>
<feature type="domain" description="Carboxymuconolactone decarboxylase-like" evidence="1">
    <location>
        <begin position="36"/>
        <end position="116"/>
    </location>
</feature>
<dbReference type="InterPro" id="IPR029032">
    <property type="entry name" value="AhpD-like"/>
</dbReference>
<comment type="caution">
    <text evidence="2">The sequence shown here is derived from an EMBL/GenBank/DDBJ whole genome shotgun (WGS) entry which is preliminary data.</text>
</comment>